<reference evidence="14" key="1">
    <citation type="submission" date="2018-02" db="EMBL/GenBank/DDBJ databases">
        <authorList>
            <person name="Hornung B."/>
        </authorList>
    </citation>
    <scope>NUCLEOTIDE SEQUENCE [LARGE SCALE GENOMIC DNA]</scope>
</reference>
<dbReference type="InterPro" id="IPR006478">
    <property type="entry name" value="Formate_DH_asu"/>
</dbReference>
<evidence type="ECO:0000256" key="7">
    <source>
        <dbReference type="ARBA" id="ARBA00023004"/>
    </source>
</evidence>
<evidence type="ECO:0000259" key="9">
    <source>
        <dbReference type="PROSITE" id="PS51085"/>
    </source>
</evidence>
<dbReference type="SMART" id="SM00926">
    <property type="entry name" value="Molybdop_Fe4S4"/>
    <property type="match status" value="1"/>
</dbReference>
<dbReference type="NCBIfam" id="TIGR01591">
    <property type="entry name" value="Fdh-alpha"/>
    <property type="match status" value="1"/>
</dbReference>
<feature type="domain" description="2Fe-2S ferredoxin-type" evidence="9">
    <location>
        <begin position="26"/>
        <end position="106"/>
    </location>
</feature>
<feature type="domain" description="4Fe-4S ferredoxin-type" evidence="10">
    <location>
        <begin position="166"/>
        <end position="185"/>
    </location>
</feature>
<dbReference type="Pfam" id="PF04879">
    <property type="entry name" value="Molybdop_Fe4S4"/>
    <property type="match status" value="1"/>
</dbReference>
<dbReference type="RefSeq" id="WP_220474316.1">
    <property type="nucleotide sequence ID" value="NZ_OMOH01000002.1"/>
</dbReference>
<dbReference type="SUPFAM" id="SSF54292">
    <property type="entry name" value="2Fe-2S ferredoxin-like"/>
    <property type="match status" value="1"/>
</dbReference>
<sequence length="942" mass="102914">MSNTMAPNPIRIDGEQAGLAGAEPTRTVGVVIDGRAHDVPEGLTVLQACRALGIEIPTLCEMRDLAPDGSCRMCMVKITQRGRTAMKISCAEPLSEGMEIVTMDDEIFESRRFILDLLCSNHEFDCFRCAANSDCRLQDYSMQYRIDRTDFPDGRFIGHKVDSSNPFLTFHADRCIMCRRCVRACGELQGRNVIALTQRGFDTQMSTSWEMPWELTNCESCGNCVSVCPVGALEAKDHQRGYRDWQVEDKVVTTCPHCGVGCQLELQVRGGRVVGVEPAYGPANRGILCVKGKFGSYKFASSSDRLTDPLIKENGEFRKAGWDEALDLIADRMKAIIAKDGPDAIAGFSCSRAPNEDNYMFQKMMRAAIGTNNVDNCARVCHSASVTGLATTLGSGAMTNTIRDVTHDVDAILLVGSNTTEAHPVIGAQIRAAVRAGAKLIVVDPRRTDLTSMAELHLPIRPGTDIAFANAMVNIIIANGWADEAFIAQRTEGFEALREIVAEYEPEKVARLCHIPVADLYRAAEIYAKAERAPIIYCLGVTEHTSGTQNVMSLSNLAMVVGKYGRPGCGINPLRGQNNVQGACDMGCEPHNLPGYQKFDAPGVMDKFEGVWGRALPRGIGLRATQVFGAAAEGRVKGLFIFGEDPMVTDPNTAHVRAGLEALDLLVVDELFMTPTAELADVVLPGSAYVEKEGTFSNTERRVQRVRKAVDAPGNARLDTWIFAEVMRRMGYPETLETAADIMDEIALVDPDFGGISHARLDAGESLQWPCSTRDHPGTPIMHVGAFKRGLGYFYPTEYQEPNEVPDEDYPILMSTGRMLYHYNNGAMTHRTEGLTRIASQSYIQINETDARALGIAQGDLVKVSSRRGAIETQAWVGDRVGEGEAFMTFHFPSGNPNVVANDATDPLCFIPEYKVCAIRVEKTADAPTPGRLSGLHEPALL</sequence>
<dbReference type="Gene3D" id="2.20.25.90">
    <property type="entry name" value="ADC-like domains"/>
    <property type="match status" value="1"/>
</dbReference>
<dbReference type="EMBL" id="OMOH01000002">
    <property type="protein sequence ID" value="SPF67747.1"/>
    <property type="molecule type" value="Genomic_DNA"/>
</dbReference>
<dbReference type="FunFam" id="3.40.228.10:FF:000002">
    <property type="entry name" value="Formate dehydrogenase subunit alpha"/>
    <property type="match status" value="1"/>
</dbReference>
<dbReference type="Pfam" id="PF00384">
    <property type="entry name" value="Molybdopterin"/>
    <property type="match status" value="1"/>
</dbReference>
<evidence type="ECO:0000256" key="4">
    <source>
        <dbReference type="ARBA" id="ARBA00022723"/>
    </source>
</evidence>
<dbReference type="GO" id="GO:0016020">
    <property type="term" value="C:membrane"/>
    <property type="evidence" value="ECO:0007669"/>
    <property type="project" value="TreeGrafter"/>
</dbReference>
<dbReference type="GO" id="GO:0008863">
    <property type="term" value="F:formate dehydrogenase (NAD+) activity"/>
    <property type="evidence" value="ECO:0007669"/>
    <property type="project" value="InterPro"/>
</dbReference>
<dbReference type="InterPro" id="IPR009010">
    <property type="entry name" value="Asp_de-COase-like_dom_sf"/>
</dbReference>
<dbReference type="PROSITE" id="PS00490">
    <property type="entry name" value="MOLYBDOPTERIN_PROK_2"/>
    <property type="match status" value="1"/>
</dbReference>
<dbReference type="InterPro" id="IPR019574">
    <property type="entry name" value="NADH_UbQ_OxRdtase_Gsu_4Fe4S-bd"/>
</dbReference>
<dbReference type="PROSITE" id="PS00198">
    <property type="entry name" value="4FE4S_FER_1"/>
    <property type="match status" value="1"/>
</dbReference>
<evidence type="ECO:0000256" key="5">
    <source>
        <dbReference type="ARBA" id="ARBA00022737"/>
    </source>
</evidence>
<organism evidence="13 14">
    <name type="scientific">Propionibacterium ruminifibrarum</name>
    <dbReference type="NCBI Taxonomy" id="1962131"/>
    <lineage>
        <taxon>Bacteria</taxon>
        <taxon>Bacillati</taxon>
        <taxon>Actinomycetota</taxon>
        <taxon>Actinomycetes</taxon>
        <taxon>Propionibacteriales</taxon>
        <taxon>Propionibacteriaceae</taxon>
        <taxon>Propionibacterium</taxon>
    </lineage>
</organism>
<dbReference type="InterPro" id="IPR017900">
    <property type="entry name" value="4Fe4S_Fe_S_CS"/>
</dbReference>
<evidence type="ECO:0000256" key="3">
    <source>
        <dbReference type="ARBA" id="ARBA00022714"/>
    </source>
</evidence>
<dbReference type="Pfam" id="PF01568">
    <property type="entry name" value="Molydop_binding"/>
    <property type="match status" value="1"/>
</dbReference>
<dbReference type="Pfam" id="PF22117">
    <property type="entry name" value="Fer4_Nqo3"/>
    <property type="match status" value="1"/>
</dbReference>
<dbReference type="SUPFAM" id="SSF53706">
    <property type="entry name" value="Formate dehydrogenase/DMSO reductase, domains 1-3"/>
    <property type="match status" value="1"/>
</dbReference>
<dbReference type="Pfam" id="PF10588">
    <property type="entry name" value="NADH-G_4Fe-4S_3"/>
    <property type="match status" value="1"/>
</dbReference>
<keyword evidence="8" id="KW-0411">Iron-sulfur</keyword>
<dbReference type="EC" id="1.-.-.-" evidence="13"/>
<dbReference type="CDD" id="cd00207">
    <property type="entry name" value="fer2"/>
    <property type="match status" value="1"/>
</dbReference>
<keyword evidence="6 13" id="KW-0560">Oxidoreductase</keyword>
<feature type="domain" description="4Fe-4S ferredoxin-type" evidence="10">
    <location>
        <begin position="209"/>
        <end position="238"/>
    </location>
</feature>
<dbReference type="InterPro" id="IPR001041">
    <property type="entry name" value="2Fe-2S_ferredoxin-type"/>
</dbReference>
<proteinExistence type="inferred from homology"/>
<dbReference type="InterPro" id="IPR006656">
    <property type="entry name" value="Mopterin_OxRdtase"/>
</dbReference>
<dbReference type="GO" id="GO:0043546">
    <property type="term" value="F:molybdopterin cofactor binding"/>
    <property type="evidence" value="ECO:0007669"/>
    <property type="project" value="InterPro"/>
</dbReference>
<dbReference type="GO" id="GO:0015942">
    <property type="term" value="P:formate metabolic process"/>
    <property type="evidence" value="ECO:0007669"/>
    <property type="project" value="InterPro"/>
</dbReference>
<dbReference type="InterPro" id="IPR017896">
    <property type="entry name" value="4Fe4S_Fe-S-bd"/>
</dbReference>
<accession>A0A375I107</accession>
<dbReference type="SMART" id="SM00929">
    <property type="entry name" value="NADH-G_4Fe-4S_3"/>
    <property type="match status" value="1"/>
</dbReference>
<feature type="domain" description="4Fe-4S Mo/W bis-MGD-type" evidence="11">
    <location>
        <begin position="248"/>
        <end position="303"/>
    </location>
</feature>
<keyword evidence="7" id="KW-0408">Iron</keyword>
<dbReference type="PIRSF" id="PIRSF036643">
    <property type="entry name" value="FDH_alpha"/>
    <property type="match status" value="1"/>
</dbReference>
<dbReference type="PROSITE" id="PS51839">
    <property type="entry name" value="4FE4S_HC3"/>
    <property type="match status" value="1"/>
</dbReference>
<protein>
    <submittedName>
        <fullName evidence="13">Formate dehydrogenase, alpha subunit</fullName>
        <ecNumber evidence="13">1.-.-.-</ecNumber>
    </submittedName>
</protein>
<dbReference type="Gene3D" id="2.40.40.20">
    <property type="match status" value="1"/>
</dbReference>
<dbReference type="PROSITE" id="PS51085">
    <property type="entry name" value="2FE2S_FER_2"/>
    <property type="match status" value="1"/>
</dbReference>
<dbReference type="Gene3D" id="3.30.70.20">
    <property type="match status" value="1"/>
</dbReference>
<dbReference type="Pfam" id="PF13510">
    <property type="entry name" value="Fer2_4"/>
    <property type="match status" value="1"/>
</dbReference>
<dbReference type="InterPro" id="IPR050123">
    <property type="entry name" value="Prok_molybdopt-oxidoreductase"/>
</dbReference>
<dbReference type="GO" id="GO:0003954">
    <property type="term" value="F:NADH dehydrogenase activity"/>
    <property type="evidence" value="ECO:0007669"/>
    <property type="project" value="TreeGrafter"/>
</dbReference>
<evidence type="ECO:0000256" key="1">
    <source>
        <dbReference type="ARBA" id="ARBA00007023"/>
    </source>
</evidence>
<dbReference type="InterPro" id="IPR054351">
    <property type="entry name" value="NADH_UbQ_OxRdtase_ferredoxin"/>
</dbReference>
<keyword evidence="14" id="KW-1185">Reference proteome</keyword>
<evidence type="ECO:0000313" key="14">
    <source>
        <dbReference type="Proteomes" id="UP000265962"/>
    </source>
</evidence>
<evidence type="ECO:0000259" key="12">
    <source>
        <dbReference type="PROSITE" id="PS51839"/>
    </source>
</evidence>
<dbReference type="InterPro" id="IPR006655">
    <property type="entry name" value="Mopterin_OxRdtase_prok_CS"/>
</dbReference>
<dbReference type="Gene3D" id="3.40.50.740">
    <property type="match status" value="1"/>
</dbReference>
<dbReference type="GO" id="GO:0051537">
    <property type="term" value="F:2 iron, 2 sulfur cluster binding"/>
    <property type="evidence" value="ECO:0007669"/>
    <property type="project" value="UniProtKB-KW"/>
</dbReference>
<dbReference type="CDD" id="cd02753">
    <property type="entry name" value="MopB_Formate-Dh-H"/>
    <property type="match status" value="1"/>
</dbReference>
<evidence type="ECO:0000256" key="6">
    <source>
        <dbReference type="ARBA" id="ARBA00023002"/>
    </source>
</evidence>
<dbReference type="Proteomes" id="UP000265962">
    <property type="component" value="Unassembled WGS sequence"/>
</dbReference>
<keyword evidence="2" id="KW-0004">4Fe-4S</keyword>
<dbReference type="SUPFAM" id="SSF50692">
    <property type="entry name" value="ADC-like"/>
    <property type="match status" value="1"/>
</dbReference>
<evidence type="ECO:0000256" key="8">
    <source>
        <dbReference type="ARBA" id="ARBA00023014"/>
    </source>
</evidence>
<dbReference type="GO" id="GO:0051539">
    <property type="term" value="F:4 iron, 4 sulfur cluster binding"/>
    <property type="evidence" value="ECO:0007669"/>
    <property type="project" value="UniProtKB-KW"/>
</dbReference>
<dbReference type="InterPro" id="IPR006963">
    <property type="entry name" value="Mopterin_OxRdtase_4Fe-4S_dom"/>
</dbReference>
<keyword evidence="3" id="KW-0001">2Fe-2S</keyword>
<dbReference type="Gene3D" id="3.40.228.10">
    <property type="entry name" value="Dimethylsulfoxide Reductase, domain 2"/>
    <property type="match status" value="1"/>
</dbReference>
<dbReference type="PROSITE" id="PS51379">
    <property type="entry name" value="4FE4S_FER_2"/>
    <property type="match status" value="2"/>
</dbReference>
<dbReference type="InterPro" id="IPR041924">
    <property type="entry name" value="Formate_Dh-H_N"/>
</dbReference>
<dbReference type="PANTHER" id="PTHR43105">
    <property type="entry name" value="RESPIRATORY NITRATE REDUCTASE"/>
    <property type="match status" value="1"/>
</dbReference>
<dbReference type="Gene3D" id="3.10.20.740">
    <property type="match status" value="1"/>
</dbReference>
<evidence type="ECO:0000259" key="10">
    <source>
        <dbReference type="PROSITE" id="PS51379"/>
    </source>
</evidence>
<dbReference type="FunFam" id="3.30.70.20:FF:000035">
    <property type="entry name" value="Iron hydrogenase 1"/>
    <property type="match status" value="1"/>
</dbReference>
<dbReference type="GO" id="GO:0022904">
    <property type="term" value="P:respiratory electron transport chain"/>
    <property type="evidence" value="ECO:0007669"/>
    <property type="project" value="TreeGrafter"/>
</dbReference>
<dbReference type="PROSITE" id="PS51669">
    <property type="entry name" value="4FE4S_MOW_BIS_MGD"/>
    <property type="match status" value="1"/>
</dbReference>
<dbReference type="PANTHER" id="PTHR43105:SF14">
    <property type="entry name" value="FORMATE DEHYDROGENASE H"/>
    <property type="match status" value="1"/>
</dbReference>
<evidence type="ECO:0000256" key="2">
    <source>
        <dbReference type="ARBA" id="ARBA00022485"/>
    </source>
</evidence>
<dbReference type="GO" id="GO:0046872">
    <property type="term" value="F:metal ion binding"/>
    <property type="evidence" value="ECO:0007669"/>
    <property type="project" value="UniProtKB-KW"/>
</dbReference>
<name>A0A375I107_9ACTN</name>
<dbReference type="InterPro" id="IPR036010">
    <property type="entry name" value="2Fe-2S_ferredoxin-like_sf"/>
</dbReference>
<dbReference type="InterPro" id="IPR006657">
    <property type="entry name" value="MoPterin_dinucl-bd_dom"/>
</dbReference>
<evidence type="ECO:0000259" key="11">
    <source>
        <dbReference type="PROSITE" id="PS51669"/>
    </source>
</evidence>
<feature type="domain" description="4Fe-4S His(Cys)3-ligated-type" evidence="12">
    <location>
        <begin position="106"/>
        <end position="145"/>
    </location>
</feature>
<keyword evidence="5" id="KW-0677">Repeat</keyword>
<keyword evidence="4" id="KW-0479">Metal-binding</keyword>
<comment type="similarity">
    <text evidence="1">In the C-terminal section; belongs to the prokaryotic molybdopterin-containing oxidoreductase family.</text>
</comment>
<evidence type="ECO:0000313" key="13">
    <source>
        <dbReference type="EMBL" id="SPF67747.1"/>
    </source>
</evidence>
<dbReference type="AlphaFoldDB" id="A0A375I107"/>
<gene>
    <name evidence="13" type="ORF">PROPJV5_0706</name>
</gene>
<dbReference type="SUPFAM" id="SSF54862">
    <property type="entry name" value="4Fe-4S ferredoxins"/>
    <property type="match status" value="1"/>
</dbReference>